<name>A0ABZ2KDG4_9BACT</name>
<sequence>MNLLKAHAAGLRAEQIRAALGLEAKELPRPLKELLRSKKVKTKGQKRATTYFAK</sequence>
<dbReference type="RefSeq" id="WP_394847349.1">
    <property type="nucleotide sequence ID" value="NZ_CP089982.1"/>
</dbReference>
<reference evidence="1 2" key="1">
    <citation type="submission" date="2021-12" db="EMBL/GenBank/DDBJ databases">
        <title>Discovery of the Pendulisporaceae a myxobacterial family with distinct sporulation behavior and unique specialized metabolism.</title>
        <authorList>
            <person name="Garcia R."/>
            <person name="Popoff A."/>
            <person name="Bader C.D."/>
            <person name="Loehr J."/>
            <person name="Walesch S."/>
            <person name="Walt C."/>
            <person name="Boldt J."/>
            <person name="Bunk B."/>
            <person name="Haeckl F.J.F.P.J."/>
            <person name="Gunesch A.P."/>
            <person name="Birkelbach J."/>
            <person name="Nuebel U."/>
            <person name="Pietschmann T."/>
            <person name="Bach T."/>
            <person name="Mueller R."/>
        </authorList>
    </citation>
    <scope>NUCLEOTIDE SEQUENCE [LARGE SCALE GENOMIC DNA]</scope>
    <source>
        <strain evidence="1 2">MSr12523</strain>
    </source>
</reference>
<accession>A0ABZ2KDG4</accession>
<proteinExistence type="predicted"/>
<protein>
    <submittedName>
        <fullName evidence="1">Uncharacterized protein</fullName>
    </submittedName>
</protein>
<evidence type="ECO:0000313" key="2">
    <source>
        <dbReference type="Proteomes" id="UP001379533"/>
    </source>
</evidence>
<dbReference type="Proteomes" id="UP001379533">
    <property type="component" value="Chromosome"/>
</dbReference>
<organism evidence="1 2">
    <name type="scientific">Pendulispora brunnea</name>
    <dbReference type="NCBI Taxonomy" id="2905690"/>
    <lineage>
        <taxon>Bacteria</taxon>
        <taxon>Pseudomonadati</taxon>
        <taxon>Myxococcota</taxon>
        <taxon>Myxococcia</taxon>
        <taxon>Myxococcales</taxon>
        <taxon>Sorangiineae</taxon>
        <taxon>Pendulisporaceae</taxon>
        <taxon>Pendulispora</taxon>
    </lineage>
</organism>
<gene>
    <name evidence="1" type="ORF">LZC95_07775</name>
</gene>
<dbReference type="EMBL" id="CP089982">
    <property type="protein sequence ID" value="WXA96733.1"/>
    <property type="molecule type" value="Genomic_DNA"/>
</dbReference>
<keyword evidence="2" id="KW-1185">Reference proteome</keyword>
<evidence type="ECO:0000313" key="1">
    <source>
        <dbReference type="EMBL" id="WXA96733.1"/>
    </source>
</evidence>